<dbReference type="VEuPathDB" id="VectorBase:AATE003042"/>
<dbReference type="EnsemblMetazoa" id="AATE003042-RA">
    <property type="protein sequence ID" value="AATE003042-PA.1"/>
    <property type="gene ID" value="AATE003042"/>
</dbReference>
<accession>A0A182IPK7</accession>
<organism evidence="1">
    <name type="scientific">Anopheles atroparvus</name>
    <name type="common">European mosquito</name>
    <dbReference type="NCBI Taxonomy" id="41427"/>
    <lineage>
        <taxon>Eukaryota</taxon>
        <taxon>Metazoa</taxon>
        <taxon>Ecdysozoa</taxon>
        <taxon>Arthropoda</taxon>
        <taxon>Hexapoda</taxon>
        <taxon>Insecta</taxon>
        <taxon>Pterygota</taxon>
        <taxon>Neoptera</taxon>
        <taxon>Endopterygota</taxon>
        <taxon>Diptera</taxon>
        <taxon>Nematocera</taxon>
        <taxon>Culicoidea</taxon>
        <taxon>Culicidae</taxon>
        <taxon>Anophelinae</taxon>
        <taxon>Anopheles</taxon>
    </lineage>
</organism>
<name>A0A182IPK7_ANOAO</name>
<evidence type="ECO:0000313" key="1">
    <source>
        <dbReference type="EnsemblMetazoa" id="AATE003042-PA.1"/>
    </source>
</evidence>
<protein>
    <submittedName>
        <fullName evidence="1">Uncharacterized protein</fullName>
    </submittedName>
</protein>
<reference evidence="1" key="1">
    <citation type="submission" date="2022-08" db="UniProtKB">
        <authorList>
            <consortium name="EnsemblMetazoa"/>
        </authorList>
    </citation>
    <scope>IDENTIFICATION</scope>
    <source>
        <strain evidence="1">EBRO</strain>
    </source>
</reference>
<dbReference type="AlphaFoldDB" id="A0A182IPK7"/>
<proteinExistence type="predicted"/>
<sequence length="204" mass="22512">MMMLLLLLLLVLWRLLLLLLRLLMLLRVWIMMVVLLLRLLLLLLLLMVLCLIRYRQWGGWSRGWHGTGRRGQLLLLLEILLLKVARLFRPAVGLLAATAPLPLCSERKPSSSSIFGTTTLSWEALDAHRDRSSSLLLVPWLLLLPRPSAVDAPTPCSAVGTLRSVVYDDELHSACGAPCSISLGASGTSELPVAPPSVACKPPW</sequence>